<keyword evidence="2" id="KW-0479">Metal-binding</keyword>
<dbReference type="Proteomes" id="UP001055429">
    <property type="component" value="Chromosome"/>
</dbReference>
<evidence type="ECO:0000313" key="9">
    <source>
        <dbReference type="EMBL" id="URI14908.1"/>
    </source>
</evidence>
<organism evidence="9 10">
    <name type="scientific">Brevundimonas albigilva</name>
    <dbReference type="NCBI Taxonomy" id="1312364"/>
    <lineage>
        <taxon>Bacteria</taxon>
        <taxon>Pseudomonadati</taxon>
        <taxon>Pseudomonadota</taxon>
        <taxon>Alphaproteobacteria</taxon>
        <taxon>Caulobacterales</taxon>
        <taxon>Caulobacteraceae</taxon>
        <taxon>Brevundimonas</taxon>
    </lineage>
</organism>
<evidence type="ECO:0000313" key="10">
    <source>
        <dbReference type="Proteomes" id="UP001055429"/>
    </source>
</evidence>
<keyword evidence="10" id="KW-1185">Reference proteome</keyword>
<dbReference type="PANTHER" id="PTHR22726">
    <property type="entry name" value="METALLOENDOPEPTIDASE OMA1"/>
    <property type="match status" value="1"/>
</dbReference>
<comment type="similarity">
    <text evidence="6">Belongs to the peptidase M48 family.</text>
</comment>
<keyword evidence="4 6" id="KW-0862">Zinc</keyword>
<dbReference type="EMBL" id="CP097649">
    <property type="protein sequence ID" value="URI14908.1"/>
    <property type="molecule type" value="Genomic_DNA"/>
</dbReference>
<proteinExistence type="inferred from homology"/>
<keyword evidence="7" id="KW-0732">Signal</keyword>
<dbReference type="Pfam" id="PF01435">
    <property type="entry name" value="Peptidase_M48"/>
    <property type="match status" value="1"/>
</dbReference>
<dbReference type="PROSITE" id="PS51257">
    <property type="entry name" value="PROKAR_LIPOPROTEIN"/>
    <property type="match status" value="1"/>
</dbReference>
<dbReference type="CDD" id="cd07331">
    <property type="entry name" value="M48C_Oma1_like"/>
    <property type="match status" value="1"/>
</dbReference>
<dbReference type="Gene3D" id="3.30.2010.10">
    <property type="entry name" value="Metalloproteases ('zincins'), catalytic domain"/>
    <property type="match status" value="1"/>
</dbReference>
<dbReference type="InterPro" id="IPR001915">
    <property type="entry name" value="Peptidase_M48"/>
</dbReference>
<accession>A0ABY4SKY1</accession>
<comment type="cofactor">
    <cofactor evidence="6">
        <name>Zn(2+)</name>
        <dbReference type="ChEBI" id="CHEBI:29105"/>
    </cofactor>
    <text evidence="6">Binds 1 zinc ion per subunit.</text>
</comment>
<evidence type="ECO:0000256" key="4">
    <source>
        <dbReference type="ARBA" id="ARBA00022833"/>
    </source>
</evidence>
<feature type="chain" id="PRO_5046604062" evidence="7">
    <location>
        <begin position="25"/>
        <end position="251"/>
    </location>
</feature>
<evidence type="ECO:0000256" key="1">
    <source>
        <dbReference type="ARBA" id="ARBA00022670"/>
    </source>
</evidence>
<keyword evidence="1 6" id="KW-0645">Protease</keyword>
<evidence type="ECO:0000259" key="8">
    <source>
        <dbReference type="Pfam" id="PF01435"/>
    </source>
</evidence>
<name>A0ABY4SKY1_9CAUL</name>
<protein>
    <submittedName>
        <fullName evidence="9">M48 family metallopeptidase</fullName>
    </submittedName>
</protein>
<dbReference type="RefSeq" id="WP_249749453.1">
    <property type="nucleotide sequence ID" value="NZ_CP097298.1"/>
</dbReference>
<feature type="signal peptide" evidence="7">
    <location>
        <begin position="1"/>
        <end position="24"/>
    </location>
</feature>
<dbReference type="InterPro" id="IPR051156">
    <property type="entry name" value="Mito/Outer_Membr_Metalloprot"/>
</dbReference>
<evidence type="ECO:0000256" key="3">
    <source>
        <dbReference type="ARBA" id="ARBA00022801"/>
    </source>
</evidence>
<feature type="domain" description="Peptidase M48" evidence="8">
    <location>
        <begin position="67"/>
        <end position="244"/>
    </location>
</feature>
<keyword evidence="5 6" id="KW-0482">Metalloprotease</keyword>
<dbReference type="PANTHER" id="PTHR22726:SF24">
    <property type="entry name" value="M48 FAMILY METALLOPEPTIDASE"/>
    <property type="match status" value="1"/>
</dbReference>
<evidence type="ECO:0000256" key="5">
    <source>
        <dbReference type="ARBA" id="ARBA00023049"/>
    </source>
</evidence>
<keyword evidence="3 6" id="KW-0378">Hydrolase</keyword>
<evidence type="ECO:0000256" key="6">
    <source>
        <dbReference type="RuleBase" id="RU003983"/>
    </source>
</evidence>
<gene>
    <name evidence="9" type="ORF">M8231_14010</name>
</gene>
<evidence type="ECO:0000256" key="2">
    <source>
        <dbReference type="ARBA" id="ARBA00022723"/>
    </source>
</evidence>
<evidence type="ECO:0000256" key="7">
    <source>
        <dbReference type="SAM" id="SignalP"/>
    </source>
</evidence>
<sequence length="251" mass="26445">MFRSRRLVPAFAALAAASALSACAYNEALGRNQLLLVDNAALSQQSNVAWREAVAKPGVLTSGAQVERVRRVGGPLVQAAGLGGRSWEYAVFPEESPNAFTLPSGQIGVTTGLLNLVRNDDQLASVIGHEIGHIVGGHAAERASSQALTSVGLAAAQGVAGRYGDAVGAYGGLAAQYGVLLPYSRRDELEADRLGVDYMAAAGFRPSEAVALWRLMAAQRQTATPQFASTHPSDDTRIQALEQYIASRGWR</sequence>
<reference evidence="9" key="1">
    <citation type="submission" date="2022-05" db="EMBL/GenBank/DDBJ databases">
        <title>Brevundimonas albigilva TT17 genome sequence.</title>
        <authorList>
            <person name="Lee K."/>
            <person name="Son H."/>
        </authorList>
    </citation>
    <scope>NUCLEOTIDE SEQUENCE</scope>
    <source>
        <strain evidence="9">TT17</strain>
    </source>
</reference>